<protein>
    <submittedName>
        <fullName evidence="1">Uncharacterized protein</fullName>
    </submittedName>
</protein>
<sequence>MAFDVNGAIGQLKNPIICNCCCTIKGFCPQVTSRINMPNEKTSVRVVAFPLCTSSGARYPIVPTTCVEYSAQNSNQEHSDVLCLSLLRMRSQGQDMVEAVGNLHVLAAMKSNNINISAKERRPELGGGARRATHQEAETVMSVSLMPDGDASPTQSFK</sequence>
<reference evidence="1" key="1">
    <citation type="journal article" date="2009" name="Rice">
        <title>De Novo Next Generation Sequencing of Plant Genomes.</title>
        <authorList>
            <person name="Rounsley S."/>
            <person name="Marri P.R."/>
            <person name="Yu Y."/>
            <person name="He R."/>
            <person name="Sisneros N."/>
            <person name="Goicoechea J.L."/>
            <person name="Lee S.J."/>
            <person name="Angelova A."/>
            <person name="Kudrna D."/>
            <person name="Luo M."/>
            <person name="Affourtit J."/>
            <person name="Desany B."/>
            <person name="Knight J."/>
            <person name="Niazi F."/>
            <person name="Egholm M."/>
            <person name="Wing R.A."/>
        </authorList>
    </citation>
    <scope>NUCLEOTIDE SEQUENCE [LARGE SCALE GENOMIC DNA]</scope>
    <source>
        <strain evidence="1">cv. IRGC 105608</strain>
    </source>
</reference>
<keyword evidence="2" id="KW-1185">Reference proteome</keyword>
<dbReference type="PaxDb" id="65489-OBART07G02010.1"/>
<dbReference type="Proteomes" id="UP000026960">
    <property type="component" value="Chromosome 7"/>
</dbReference>
<evidence type="ECO:0000313" key="2">
    <source>
        <dbReference type="Proteomes" id="UP000026960"/>
    </source>
</evidence>
<dbReference type="AlphaFoldDB" id="A0A0D3GLY4"/>
<accession>A0A0D3GLY4</accession>
<reference evidence="1" key="2">
    <citation type="submission" date="2015-03" db="UniProtKB">
        <authorList>
            <consortium name="EnsemblPlants"/>
        </authorList>
    </citation>
    <scope>IDENTIFICATION</scope>
</reference>
<proteinExistence type="predicted"/>
<name>A0A0D3GLY4_9ORYZ</name>
<evidence type="ECO:0000313" key="1">
    <source>
        <dbReference type="EnsemblPlants" id="OBART07G02010.1"/>
    </source>
</evidence>
<dbReference type="Gramene" id="OBART07G02010.1">
    <property type="protein sequence ID" value="OBART07G02010.1"/>
    <property type="gene ID" value="OBART07G02010"/>
</dbReference>
<dbReference type="EnsemblPlants" id="OBART07G02010.1">
    <property type="protein sequence ID" value="OBART07G02010.1"/>
    <property type="gene ID" value="OBART07G02010"/>
</dbReference>
<dbReference type="HOGENOM" id="CLU_1671976_0_0_1"/>
<organism evidence="1">
    <name type="scientific">Oryza barthii</name>
    <dbReference type="NCBI Taxonomy" id="65489"/>
    <lineage>
        <taxon>Eukaryota</taxon>
        <taxon>Viridiplantae</taxon>
        <taxon>Streptophyta</taxon>
        <taxon>Embryophyta</taxon>
        <taxon>Tracheophyta</taxon>
        <taxon>Spermatophyta</taxon>
        <taxon>Magnoliopsida</taxon>
        <taxon>Liliopsida</taxon>
        <taxon>Poales</taxon>
        <taxon>Poaceae</taxon>
        <taxon>BOP clade</taxon>
        <taxon>Oryzoideae</taxon>
        <taxon>Oryzeae</taxon>
        <taxon>Oryzinae</taxon>
        <taxon>Oryza</taxon>
    </lineage>
</organism>